<dbReference type="GO" id="GO:0005743">
    <property type="term" value="C:mitochondrial inner membrane"/>
    <property type="evidence" value="ECO:0007669"/>
    <property type="project" value="UniProtKB-SubCell"/>
</dbReference>
<dbReference type="InterPro" id="IPR002048">
    <property type="entry name" value="EF_hand_dom"/>
</dbReference>
<dbReference type="RefSeq" id="XP_005846653.1">
    <property type="nucleotide sequence ID" value="XM_005846591.1"/>
</dbReference>
<dbReference type="SUPFAM" id="SSF51905">
    <property type="entry name" value="FAD/NAD(P)-binding domain"/>
    <property type="match status" value="2"/>
</dbReference>
<evidence type="ECO:0000256" key="7">
    <source>
        <dbReference type="ARBA" id="ARBA00022837"/>
    </source>
</evidence>
<evidence type="ECO:0000256" key="12">
    <source>
        <dbReference type="ARBA" id="ARBA00049010"/>
    </source>
</evidence>
<dbReference type="PROSITE" id="PS00018">
    <property type="entry name" value="EF_HAND_1"/>
    <property type="match status" value="1"/>
</dbReference>
<dbReference type="OMA" id="LMPFVNI"/>
<evidence type="ECO:0000256" key="13">
    <source>
        <dbReference type="SAM" id="MobiDB-lite"/>
    </source>
</evidence>
<feature type="region of interest" description="Disordered" evidence="13">
    <location>
        <begin position="83"/>
        <end position="104"/>
    </location>
</feature>
<dbReference type="GO" id="GO:0050136">
    <property type="term" value="F:NADH dehydrogenase (quinone) (non-electrogenic) activity"/>
    <property type="evidence" value="ECO:0007669"/>
    <property type="project" value="UniProtKB-EC"/>
</dbReference>
<dbReference type="InterPro" id="IPR045024">
    <property type="entry name" value="NDH-2"/>
</dbReference>
<evidence type="ECO:0000256" key="11">
    <source>
        <dbReference type="ARBA" id="ARBA00047599"/>
    </source>
</evidence>
<dbReference type="OrthoDB" id="3244603at2759"/>
<organism evidence="16">
    <name type="scientific">Chlorella variabilis</name>
    <name type="common">Green alga</name>
    <dbReference type="NCBI Taxonomy" id="554065"/>
    <lineage>
        <taxon>Eukaryota</taxon>
        <taxon>Viridiplantae</taxon>
        <taxon>Chlorophyta</taxon>
        <taxon>core chlorophytes</taxon>
        <taxon>Trebouxiophyceae</taxon>
        <taxon>Chlorellales</taxon>
        <taxon>Chlorellaceae</taxon>
        <taxon>Chlorella clade</taxon>
        <taxon>Chlorella</taxon>
    </lineage>
</organism>
<evidence type="ECO:0000313" key="16">
    <source>
        <dbReference type="Proteomes" id="UP000008141"/>
    </source>
</evidence>
<name>E1ZI09_CHLVA</name>
<comment type="similarity">
    <text evidence="2">Belongs to the NADH dehydrogenase family.</text>
</comment>
<dbReference type="SUPFAM" id="SSF47473">
    <property type="entry name" value="EF-hand"/>
    <property type="match status" value="1"/>
</dbReference>
<keyword evidence="10" id="KW-0520">NAD</keyword>
<keyword evidence="8" id="KW-0809">Transit peptide</keyword>
<evidence type="ECO:0000313" key="15">
    <source>
        <dbReference type="EMBL" id="EFN54551.1"/>
    </source>
</evidence>
<proteinExistence type="inferred from homology"/>
<evidence type="ECO:0000256" key="5">
    <source>
        <dbReference type="ARBA" id="ARBA00022792"/>
    </source>
</evidence>
<keyword evidence="6" id="KW-0274">FAD</keyword>
<dbReference type="InterPro" id="IPR023753">
    <property type="entry name" value="FAD/NAD-binding_dom"/>
</dbReference>
<dbReference type="Gene3D" id="3.50.50.100">
    <property type="match status" value="1"/>
</dbReference>
<accession>E1ZI09</accession>
<keyword evidence="16" id="KW-1185">Reference proteome</keyword>
<keyword evidence="5" id="KW-0999">Mitochondrion inner membrane</keyword>
<dbReference type="GeneID" id="17353905"/>
<dbReference type="InterPro" id="IPR011992">
    <property type="entry name" value="EF-hand-dom_pair"/>
</dbReference>
<feature type="compositionally biased region" description="Basic residues" evidence="13">
    <location>
        <begin position="648"/>
        <end position="665"/>
    </location>
</feature>
<dbReference type="KEGG" id="cvr:CHLNCDRAFT_58189"/>
<keyword evidence="4" id="KW-0285">Flavoprotein</keyword>
<evidence type="ECO:0000259" key="14">
    <source>
        <dbReference type="PROSITE" id="PS50222"/>
    </source>
</evidence>
<feature type="region of interest" description="Disordered" evidence="13">
    <location>
        <begin position="646"/>
        <end position="673"/>
    </location>
</feature>
<gene>
    <name evidence="15" type="ORF">CHLNCDRAFT_58189</name>
</gene>
<dbReference type="PROSITE" id="PS50222">
    <property type="entry name" value="EF_HAND_2"/>
    <property type="match status" value="1"/>
</dbReference>
<dbReference type="InterPro" id="IPR036188">
    <property type="entry name" value="FAD/NAD-bd_sf"/>
</dbReference>
<dbReference type="STRING" id="554065.E1ZI09"/>
<evidence type="ECO:0000256" key="10">
    <source>
        <dbReference type="ARBA" id="ARBA00023027"/>
    </source>
</evidence>
<evidence type="ECO:0000256" key="9">
    <source>
        <dbReference type="ARBA" id="ARBA00023002"/>
    </source>
</evidence>
<dbReference type="PANTHER" id="PTHR43706">
    <property type="entry name" value="NADH DEHYDROGENASE"/>
    <property type="match status" value="1"/>
</dbReference>
<dbReference type="eggNOG" id="KOG2495">
    <property type="taxonomic scope" value="Eukaryota"/>
</dbReference>
<dbReference type="InParanoid" id="E1ZI09"/>
<evidence type="ECO:0000256" key="2">
    <source>
        <dbReference type="ARBA" id="ARBA00005272"/>
    </source>
</evidence>
<dbReference type="PANTHER" id="PTHR43706:SF47">
    <property type="entry name" value="EXTERNAL NADH-UBIQUINONE OXIDOREDUCTASE 1, MITOCHONDRIAL-RELATED"/>
    <property type="match status" value="1"/>
</dbReference>
<dbReference type="EMBL" id="GL433847">
    <property type="protein sequence ID" value="EFN54551.1"/>
    <property type="molecule type" value="Genomic_DNA"/>
</dbReference>
<comment type="subcellular location">
    <subcellularLocation>
        <location evidence="1">Mitochondrion inner membrane</location>
        <topology evidence="1">Peripheral membrane protein</topology>
        <orientation evidence="1">Intermembrane side</orientation>
    </subcellularLocation>
</comment>
<keyword evidence="5" id="KW-0496">Mitochondrion</keyword>
<sequence>MQASRLAPRLLQLAAAACGRAAAGCKVQYASLSSAAGAGGGGGGASAAARAGSRQQWAAAVAACLGVGAVGLQMYPGGDNTAECEAAASPPDAPPEGAPAAEAAAPKRKTRVVVLGSGWGAVAFLKNLDWKGAFGPNGQYEVVVVSPRSYFLYTPLLPGAAAGSVQERSIMEPIRNLLAGQGQYYQAACTSIDAERQVLHCAVNKCHVCEALDHESGKCQAGGGGGKKGWMKGGAAAPPAAPAAHELDTFEVPYDILLVGVGSVNNTFGIQGVAERCFFLKSIDDAHRLRVHISKVVEHAGLPHLTREERRRHLNFVVVGGGPTGVELAAELHDFVQEDVARLLPHLKEDISITVVDTMDHLLGAFDRQLSEYTASHFMREGINVQLGTMVRSVGEGALTVTRNGNKTEEKLPFGTCVWATGIAMHPLVRGLKEQLQRQLEDVQNSRTGVVVDGHLRVKGTNGTIFAMGDAAVTHQDKSVEDAAKLFAEADTNKDNRLSRDEVTGLLKKAGKRYPQMGELAAMLEEGVLEKAARGVWGASRKEGRYSKHVERLEAGLSFEEFQELLTDMDTLMRSLPPTAQVLPPLWHLCIRGHGPRRALPALRLPLQRPPGLAGGPDLARLRDVGPGVCPQPLDGSERLGAHEAVRAQHHRGLSRASRRQHHRQQQQQHQLA</sequence>
<keyword evidence="5" id="KW-0472">Membrane</keyword>
<keyword evidence="9" id="KW-0560">Oxidoreductase</keyword>
<reference evidence="15 16" key="1">
    <citation type="journal article" date="2010" name="Plant Cell">
        <title>The Chlorella variabilis NC64A genome reveals adaptation to photosymbiosis, coevolution with viruses, and cryptic sex.</title>
        <authorList>
            <person name="Blanc G."/>
            <person name="Duncan G."/>
            <person name="Agarkova I."/>
            <person name="Borodovsky M."/>
            <person name="Gurnon J."/>
            <person name="Kuo A."/>
            <person name="Lindquist E."/>
            <person name="Lucas S."/>
            <person name="Pangilinan J."/>
            <person name="Polle J."/>
            <person name="Salamov A."/>
            <person name="Terry A."/>
            <person name="Yamada T."/>
            <person name="Dunigan D.D."/>
            <person name="Grigoriev I.V."/>
            <person name="Claverie J.M."/>
            <person name="Van Etten J.L."/>
        </authorList>
    </citation>
    <scope>NUCLEOTIDE SEQUENCE [LARGE SCALE GENOMIC DNA]</scope>
    <source>
        <strain evidence="15 16">NC64A</strain>
    </source>
</reference>
<comment type="catalytic activity">
    <reaction evidence="11">
        <text>a quinone + NADH + H(+) = a quinol + NAD(+)</text>
        <dbReference type="Rhea" id="RHEA:46160"/>
        <dbReference type="ChEBI" id="CHEBI:15378"/>
        <dbReference type="ChEBI" id="CHEBI:24646"/>
        <dbReference type="ChEBI" id="CHEBI:57540"/>
        <dbReference type="ChEBI" id="CHEBI:57945"/>
        <dbReference type="ChEBI" id="CHEBI:132124"/>
        <dbReference type="EC" id="1.6.5.9"/>
    </reaction>
</comment>
<feature type="domain" description="EF-hand" evidence="14">
    <location>
        <begin position="478"/>
        <end position="513"/>
    </location>
</feature>
<evidence type="ECO:0000256" key="8">
    <source>
        <dbReference type="ARBA" id="ARBA00022946"/>
    </source>
</evidence>
<evidence type="ECO:0000256" key="3">
    <source>
        <dbReference type="ARBA" id="ARBA00012637"/>
    </source>
</evidence>
<dbReference type="GO" id="GO:0005509">
    <property type="term" value="F:calcium ion binding"/>
    <property type="evidence" value="ECO:0007669"/>
    <property type="project" value="InterPro"/>
</dbReference>
<protein>
    <recommendedName>
        <fullName evidence="3">NADH:ubiquinone reductase (non-electrogenic)</fullName>
        <ecNumber evidence="3">1.6.5.9</ecNumber>
    </recommendedName>
</protein>
<keyword evidence="7" id="KW-0106">Calcium</keyword>
<dbReference type="Proteomes" id="UP000008141">
    <property type="component" value="Unassembled WGS sequence"/>
</dbReference>
<comment type="catalytic activity">
    <reaction evidence="12">
        <text>a ubiquinone + NADH + H(+) = a ubiquinol + NAD(+)</text>
        <dbReference type="Rhea" id="RHEA:23152"/>
        <dbReference type="Rhea" id="RHEA-COMP:9565"/>
        <dbReference type="Rhea" id="RHEA-COMP:9566"/>
        <dbReference type="ChEBI" id="CHEBI:15378"/>
        <dbReference type="ChEBI" id="CHEBI:16389"/>
        <dbReference type="ChEBI" id="CHEBI:17976"/>
        <dbReference type="ChEBI" id="CHEBI:57540"/>
        <dbReference type="ChEBI" id="CHEBI:57945"/>
    </reaction>
</comment>
<dbReference type="FunCoup" id="E1ZI09">
    <property type="interactions" value="624"/>
</dbReference>
<evidence type="ECO:0000256" key="6">
    <source>
        <dbReference type="ARBA" id="ARBA00022827"/>
    </source>
</evidence>
<dbReference type="AlphaFoldDB" id="E1ZI09"/>
<evidence type="ECO:0000256" key="1">
    <source>
        <dbReference type="ARBA" id="ARBA00004137"/>
    </source>
</evidence>
<evidence type="ECO:0000256" key="4">
    <source>
        <dbReference type="ARBA" id="ARBA00022630"/>
    </source>
</evidence>
<dbReference type="Pfam" id="PF07992">
    <property type="entry name" value="Pyr_redox_2"/>
    <property type="match status" value="1"/>
</dbReference>
<dbReference type="EC" id="1.6.5.9" evidence="3"/>
<dbReference type="InterPro" id="IPR018247">
    <property type="entry name" value="EF_Hand_1_Ca_BS"/>
</dbReference>